<keyword evidence="4" id="KW-0677">Repeat</keyword>
<protein>
    <submittedName>
        <fullName evidence="8">89_t:CDS:1</fullName>
    </submittedName>
</protein>
<dbReference type="AlphaFoldDB" id="A0A9N8WAZ7"/>
<dbReference type="InterPro" id="IPR018247">
    <property type="entry name" value="EF_Hand_1_Ca_BS"/>
</dbReference>
<keyword evidence="3" id="KW-0479">Metal-binding</keyword>
<evidence type="ECO:0000256" key="3">
    <source>
        <dbReference type="ARBA" id="ARBA00022723"/>
    </source>
</evidence>
<evidence type="ECO:0000256" key="6">
    <source>
        <dbReference type="SAM" id="MobiDB-lite"/>
    </source>
</evidence>
<dbReference type="Pfam" id="PF13499">
    <property type="entry name" value="EF-hand_7"/>
    <property type="match status" value="2"/>
</dbReference>
<dbReference type="EMBL" id="CAJVPJ010000131">
    <property type="protein sequence ID" value="CAG8482949.1"/>
    <property type="molecule type" value="Genomic_DNA"/>
</dbReference>
<dbReference type="InterPro" id="IPR011992">
    <property type="entry name" value="EF-hand-dom_pair"/>
</dbReference>
<evidence type="ECO:0000256" key="2">
    <source>
        <dbReference type="ARBA" id="ARBA00022490"/>
    </source>
</evidence>
<evidence type="ECO:0000256" key="4">
    <source>
        <dbReference type="ARBA" id="ARBA00022737"/>
    </source>
</evidence>
<evidence type="ECO:0000313" key="8">
    <source>
        <dbReference type="EMBL" id="CAG8482949.1"/>
    </source>
</evidence>
<name>A0A9N8WAZ7_9GLOM</name>
<feature type="domain" description="EF-hand" evidence="7">
    <location>
        <begin position="94"/>
        <end position="119"/>
    </location>
</feature>
<feature type="region of interest" description="Disordered" evidence="6">
    <location>
        <begin position="1"/>
        <end position="55"/>
    </location>
</feature>
<evidence type="ECO:0000259" key="7">
    <source>
        <dbReference type="PROSITE" id="PS50222"/>
    </source>
</evidence>
<sequence>MSYQYNNQQRQYSYAPPPPSYGGAPPPPPHLQQQQQWQYQQASSQQSRRQTAPPSAGVDPMLYHWFQAIDTDKSGTLTTEELQRALLNGDWSPFNMETVRLMMNLFDTDNDGTITFKEFTGLWKYIEDWKRCFQTFDADGSGTIDFNELKTALKTFGYNLSDSFIDLLIKKYDKYGNVHSLRWC</sequence>
<dbReference type="PANTHER" id="PTHR46212:SF3">
    <property type="entry name" value="GH27120P"/>
    <property type="match status" value="1"/>
</dbReference>
<dbReference type="PROSITE" id="PS50222">
    <property type="entry name" value="EF_HAND_2"/>
    <property type="match status" value="3"/>
</dbReference>
<dbReference type="InterPro" id="IPR051426">
    <property type="entry name" value="Peflin/Sorcin_CaBP"/>
</dbReference>
<dbReference type="CDD" id="cd16180">
    <property type="entry name" value="EFh_PEF_Group_I"/>
    <property type="match status" value="1"/>
</dbReference>
<dbReference type="SMART" id="SM00054">
    <property type="entry name" value="EFh"/>
    <property type="match status" value="3"/>
</dbReference>
<feature type="domain" description="EF-hand" evidence="7">
    <location>
        <begin position="124"/>
        <end position="159"/>
    </location>
</feature>
<evidence type="ECO:0000256" key="5">
    <source>
        <dbReference type="ARBA" id="ARBA00022837"/>
    </source>
</evidence>
<reference evidence="8" key="1">
    <citation type="submission" date="2021-06" db="EMBL/GenBank/DDBJ databases">
        <authorList>
            <person name="Kallberg Y."/>
            <person name="Tangrot J."/>
            <person name="Rosling A."/>
        </authorList>
    </citation>
    <scope>NUCLEOTIDE SEQUENCE</scope>
    <source>
        <strain evidence="8">IA702</strain>
    </source>
</reference>
<dbReference type="Gene3D" id="1.10.238.10">
    <property type="entry name" value="EF-hand"/>
    <property type="match status" value="1"/>
</dbReference>
<dbReference type="InterPro" id="IPR002048">
    <property type="entry name" value="EF_hand_dom"/>
</dbReference>
<proteinExistence type="predicted"/>
<feature type="compositionally biased region" description="Pro residues" evidence="6">
    <location>
        <begin position="15"/>
        <end position="30"/>
    </location>
</feature>
<dbReference type="GO" id="GO:0005509">
    <property type="term" value="F:calcium ion binding"/>
    <property type="evidence" value="ECO:0007669"/>
    <property type="project" value="InterPro"/>
</dbReference>
<feature type="compositionally biased region" description="Low complexity" evidence="6">
    <location>
        <begin position="1"/>
        <end position="14"/>
    </location>
</feature>
<organism evidence="8 9">
    <name type="scientific">Paraglomus occultum</name>
    <dbReference type="NCBI Taxonomy" id="144539"/>
    <lineage>
        <taxon>Eukaryota</taxon>
        <taxon>Fungi</taxon>
        <taxon>Fungi incertae sedis</taxon>
        <taxon>Mucoromycota</taxon>
        <taxon>Glomeromycotina</taxon>
        <taxon>Glomeromycetes</taxon>
        <taxon>Paraglomerales</taxon>
        <taxon>Paraglomeraceae</taxon>
        <taxon>Paraglomus</taxon>
    </lineage>
</organism>
<evidence type="ECO:0000256" key="1">
    <source>
        <dbReference type="ARBA" id="ARBA00004496"/>
    </source>
</evidence>
<dbReference type="GO" id="GO:0005737">
    <property type="term" value="C:cytoplasm"/>
    <property type="evidence" value="ECO:0007669"/>
    <property type="project" value="UniProtKB-SubCell"/>
</dbReference>
<comment type="caution">
    <text evidence="8">The sequence shown here is derived from an EMBL/GenBank/DDBJ whole genome shotgun (WGS) entry which is preliminary data.</text>
</comment>
<dbReference type="GO" id="GO:0048306">
    <property type="term" value="F:calcium-dependent protein binding"/>
    <property type="evidence" value="ECO:0007669"/>
    <property type="project" value="UniProtKB-ARBA"/>
</dbReference>
<dbReference type="SUPFAM" id="SSF47473">
    <property type="entry name" value="EF-hand"/>
    <property type="match status" value="1"/>
</dbReference>
<dbReference type="PANTHER" id="PTHR46212">
    <property type="entry name" value="PEFLIN"/>
    <property type="match status" value="1"/>
</dbReference>
<dbReference type="PROSITE" id="PS00018">
    <property type="entry name" value="EF_HAND_1"/>
    <property type="match status" value="2"/>
</dbReference>
<keyword evidence="9" id="KW-1185">Reference proteome</keyword>
<comment type="subcellular location">
    <subcellularLocation>
        <location evidence="1">Cytoplasm</location>
    </subcellularLocation>
</comment>
<evidence type="ECO:0000313" key="9">
    <source>
        <dbReference type="Proteomes" id="UP000789572"/>
    </source>
</evidence>
<gene>
    <name evidence="8" type="ORF">POCULU_LOCUS1651</name>
</gene>
<dbReference type="OrthoDB" id="186625at2759"/>
<accession>A0A9N8WAZ7</accession>
<feature type="domain" description="EF-hand" evidence="7">
    <location>
        <begin position="57"/>
        <end position="92"/>
    </location>
</feature>
<feature type="compositionally biased region" description="Low complexity" evidence="6">
    <location>
        <begin position="31"/>
        <end position="55"/>
    </location>
</feature>
<keyword evidence="5" id="KW-0106">Calcium</keyword>
<keyword evidence="2" id="KW-0963">Cytoplasm</keyword>
<dbReference type="Proteomes" id="UP000789572">
    <property type="component" value="Unassembled WGS sequence"/>
</dbReference>